<protein>
    <submittedName>
        <fullName evidence="3">Uncharacterized protein</fullName>
    </submittedName>
</protein>
<feature type="signal peptide" evidence="2">
    <location>
        <begin position="1"/>
        <end position="24"/>
    </location>
</feature>
<keyword evidence="4" id="KW-1185">Reference proteome</keyword>
<dbReference type="EMBL" id="JAERRB010000015">
    <property type="protein sequence ID" value="MBL0745232.1"/>
    <property type="molecule type" value="Genomic_DNA"/>
</dbReference>
<reference evidence="3 4" key="1">
    <citation type="submission" date="2021-01" db="EMBL/GenBank/DDBJ databases">
        <title>Chryseolinea sp. Jin1 Genome sequencing and assembly.</title>
        <authorList>
            <person name="Kim I."/>
        </authorList>
    </citation>
    <scope>NUCLEOTIDE SEQUENCE [LARGE SCALE GENOMIC DNA]</scope>
    <source>
        <strain evidence="3 4">Jin1</strain>
    </source>
</reference>
<sequence length="142" mass="16253">MKKFGFFLSLILVLLSGFNTLLDAHVDRDCDLASSELSQTLRISTEDAEWPRLIFDRAASDRERHVFKAHAEREAEEEERDEHESISPKKKKSDSSHYLIAISGSPAPDAFIRVHQEGLPFGKDLSFASLTKRYLVFQVFRI</sequence>
<dbReference type="RefSeq" id="WP_202015564.1">
    <property type="nucleotide sequence ID" value="NZ_JAERRB010000015.1"/>
</dbReference>
<accession>A0ABS1L129</accession>
<proteinExistence type="predicted"/>
<dbReference type="Proteomes" id="UP000613030">
    <property type="component" value="Unassembled WGS sequence"/>
</dbReference>
<evidence type="ECO:0000313" key="4">
    <source>
        <dbReference type="Proteomes" id="UP000613030"/>
    </source>
</evidence>
<evidence type="ECO:0000256" key="1">
    <source>
        <dbReference type="SAM" id="MobiDB-lite"/>
    </source>
</evidence>
<evidence type="ECO:0000256" key="2">
    <source>
        <dbReference type="SAM" id="SignalP"/>
    </source>
</evidence>
<name>A0ABS1L129_9BACT</name>
<gene>
    <name evidence="3" type="ORF">JI741_28640</name>
</gene>
<feature type="chain" id="PRO_5047525627" evidence="2">
    <location>
        <begin position="25"/>
        <end position="142"/>
    </location>
</feature>
<comment type="caution">
    <text evidence="3">The sequence shown here is derived from an EMBL/GenBank/DDBJ whole genome shotgun (WGS) entry which is preliminary data.</text>
</comment>
<organism evidence="3 4">
    <name type="scientific">Chryseolinea lacunae</name>
    <dbReference type="NCBI Taxonomy" id="2801331"/>
    <lineage>
        <taxon>Bacteria</taxon>
        <taxon>Pseudomonadati</taxon>
        <taxon>Bacteroidota</taxon>
        <taxon>Cytophagia</taxon>
        <taxon>Cytophagales</taxon>
        <taxon>Fulvivirgaceae</taxon>
        <taxon>Chryseolinea</taxon>
    </lineage>
</organism>
<feature type="region of interest" description="Disordered" evidence="1">
    <location>
        <begin position="69"/>
        <end position="96"/>
    </location>
</feature>
<evidence type="ECO:0000313" key="3">
    <source>
        <dbReference type="EMBL" id="MBL0745232.1"/>
    </source>
</evidence>
<keyword evidence="2" id="KW-0732">Signal</keyword>